<dbReference type="EMBL" id="BAAAFI010000044">
    <property type="protein sequence ID" value="GAA0880428.1"/>
    <property type="molecule type" value="Genomic_DNA"/>
</dbReference>
<evidence type="ECO:0000256" key="8">
    <source>
        <dbReference type="SAM" id="Phobius"/>
    </source>
</evidence>
<dbReference type="RefSeq" id="WP_343853788.1">
    <property type="nucleotide sequence ID" value="NZ_BAAAFI010000044.1"/>
</dbReference>
<keyword evidence="5" id="KW-0769">Symport</keyword>
<evidence type="ECO:0000256" key="6">
    <source>
        <dbReference type="ARBA" id="ARBA00022989"/>
    </source>
</evidence>
<evidence type="ECO:0000313" key="10">
    <source>
        <dbReference type="Proteomes" id="UP001500469"/>
    </source>
</evidence>
<keyword evidence="7 8" id="KW-0472">Membrane</keyword>
<feature type="transmembrane region" description="Helical" evidence="8">
    <location>
        <begin position="85"/>
        <end position="106"/>
    </location>
</feature>
<evidence type="ECO:0000313" key="9">
    <source>
        <dbReference type="EMBL" id="GAA0880428.1"/>
    </source>
</evidence>
<feature type="transmembrane region" description="Helical" evidence="8">
    <location>
        <begin position="355"/>
        <end position="371"/>
    </location>
</feature>
<evidence type="ECO:0000256" key="5">
    <source>
        <dbReference type="ARBA" id="ARBA00022847"/>
    </source>
</evidence>
<dbReference type="InterPro" id="IPR018107">
    <property type="entry name" value="Na-dicarboxylate_symporter_CS"/>
</dbReference>
<keyword evidence="4 8" id="KW-0812">Transmembrane</keyword>
<evidence type="ECO:0000256" key="7">
    <source>
        <dbReference type="ARBA" id="ARBA00023136"/>
    </source>
</evidence>
<feature type="transmembrane region" description="Helical" evidence="8">
    <location>
        <begin position="12"/>
        <end position="32"/>
    </location>
</feature>
<comment type="caution">
    <text evidence="9">The sequence shown here is derived from an EMBL/GenBank/DDBJ whole genome shotgun (WGS) entry which is preliminary data.</text>
</comment>
<evidence type="ECO:0000256" key="3">
    <source>
        <dbReference type="ARBA" id="ARBA00022475"/>
    </source>
</evidence>
<dbReference type="InterPro" id="IPR001991">
    <property type="entry name" value="Na-dicarboxylate_symporter"/>
</dbReference>
<keyword evidence="10" id="KW-1185">Reference proteome</keyword>
<dbReference type="InterPro" id="IPR036458">
    <property type="entry name" value="Na:dicarbo_symporter_sf"/>
</dbReference>
<gene>
    <name evidence="9" type="ORF">GCM10009119_33980</name>
</gene>
<evidence type="ECO:0000256" key="4">
    <source>
        <dbReference type="ARBA" id="ARBA00022692"/>
    </source>
</evidence>
<feature type="transmembrane region" description="Helical" evidence="8">
    <location>
        <begin position="52"/>
        <end position="73"/>
    </location>
</feature>
<feature type="transmembrane region" description="Helical" evidence="8">
    <location>
        <begin position="164"/>
        <end position="183"/>
    </location>
</feature>
<accession>A0ABP3YGS2</accession>
<sequence length="450" mass="47622">MKKKKKIPLHTQIILGLVLGLVFGLVVIKTGIPNSFTLNYIKPIGTIFINSLKMIAVPLVLASLIIGVANLGDISKLSRIGGKTIGIYLCTTVVAISVGLGLVNIFRPGKSLPIETRENLMQLYQGDAGAKAGQATEIQEQSPLQPLVDIVPDNIFAATANNGAMLQVVFFALLVGVALLQIPKAKADPIIVFFDGFNEVIIQIVNYIMLVAPYGVFALMASLIVEIAGNNPDSAVQLLLALLKYSLVVLGGLALMVLVVYPLLLRAFTKVPYKDFFKAIRPAQLLAFTTSSSSATLPVTMKQTEEEIGVSENISSFVLPLGATVNMDGTSLYQGVAAVFIAQALGMDLSITQQLMIVLTATLASIGSAGVPGAGLIMLIIVLESIQVPAAGIALIIAPDRILDMFRTVVNVTGDVVVTTVVASTEGELPEGLIRKANPFTANESVQEEL</sequence>
<feature type="transmembrane region" description="Helical" evidence="8">
    <location>
        <begin position="245"/>
        <end position="264"/>
    </location>
</feature>
<organism evidence="9 10">
    <name type="scientific">Algoriphagus jejuensis</name>
    <dbReference type="NCBI Taxonomy" id="419934"/>
    <lineage>
        <taxon>Bacteria</taxon>
        <taxon>Pseudomonadati</taxon>
        <taxon>Bacteroidota</taxon>
        <taxon>Cytophagia</taxon>
        <taxon>Cytophagales</taxon>
        <taxon>Cyclobacteriaceae</taxon>
        <taxon>Algoriphagus</taxon>
    </lineage>
</organism>
<feature type="transmembrane region" description="Helical" evidence="8">
    <location>
        <begin position="377"/>
        <end position="398"/>
    </location>
</feature>
<evidence type="ECO:0000256" key="1">
    <source>
        <dbReference type="ARBA" id="ARBA00004651"/>
    </source>
</evidence>
<feature type="transmembrane region" description="Helical" evidence="8">
    <location>
        <begin position="204"/>
        <end position="225"/>
    </location>
</feature>
<evidence type="ECO:0000256" key="2">
    <source>
        <dbReference type="ARBA" id="ARBA00022448"/>
    </source>
</evidence>
<dbReference type="Gene3D" id="1.10.3860.10">
    <property type="entry name" value="Sodium:dicarboxylate symporter"/>
    <property type="match status" value="1"/>
</dbReference>
<dbReference type="PROSITE" id="PS00714">
    <property type="entry name" value="NA_DICARBOXYL_SYMP_2"/>
    <property type="match status" value="1"/>
</dbReference>
<keyword evidence="6 8" id="KW-1133">Transmembrane helix</keyword>
<dbReference type="Pfam" id="PF00375">
    <property type="entry name" value="SDF"/>
    <property type="match status" value="1"/>
</dbReference>
<dbReference type="SUPFAM" id="SSF118215">
    <property type="entry name" value="Proton glutamate symport protein"/>
    <property type="match status" value="1"/>
</dbReference>
<keyword evidence="2" id="KW-0813">Transport</keyword>
<proteinExistence type="predicted"/>
<protein>
    <submittedName>
        <fullName evidence="9">Dicarboxylate/amino acid:cation symporter</fullName>
    </submittedName>
</protein>
<keyword evidence="3" id="KW-1003">Cell membrane</keyword>
<name>A0ABP3YGS2_9BACT</name>
<dbReference type="PANTHER" id="PTHR42865">
    <property type="entry name" value="PROTON/GLUTAMATE-ASPARTATE SYMPORTER"/>
    <property type="match status" value="1"/>
</dbReference>
<comment type="subcellular location">
    <subcellularLocation>
        <location evidence="1">Cell membrane</location>
        <topology evidence="1">Multi-pass membrane protein</topology>
    </subcellularLocation>
</comment>
<dbReference type="PRINTS" id="PR00173">
    <property type="entry name" value="EDTRNSPORT"/>
</dbReference>
<reference evidence="10" key="1">
    <citation type="journal article" date="2019" name="Int. J. Syst. Evol. Microbiol.">
        <title>The Global Catalogue of Microorganisms (GCM) 10K type strain sequencing project: providing services to taxonomists for standard genome sequencing and annotation.</title>
        <authorList>
            <consortium name="The Broad Institute Genomics Platform"/>
            <consortium name="The Broad Institute Genome Sequencing Center for Infectious Disease"/>
            <person name="Wu L."/>
            <person name="Ma J."/>
        </authorList>
    </citation>
    <scope>NUCLEOTIDE SEQUENCE [LARGE SCALE GENOMIC DNA]</scope>
    <source>
        <strain evidence="10">JCM 16112</strain>
    </source>
</reference>
<dbReference type="Proteomes" id="UP001500469">
    <property type="component" value="Unassembled WGS sequence"/>
</dbReference>
<dbReference type="PANTHER" id="PTHR42865:SF7">
    <property type="entry name" value="PROTON_GLUTAMATE-ASPARTATE SYMPORTER"/>
    <property type="match status" value="1"/>
</dbReference>